<reference evidence="1" key="1">
    <citation type="submission" date="2024-06" db="EMBL/GenBank/DDBJ databases">
        <title>The genome sequences of Kitasatospora sp. strain HUAS MG31.</title>
        <authorList>
            <person name="Mo P."/>
        </authorList>
    </citation>
    <scope>NUCLEOTIDE SEQUENCE</scope>
    <source>
        <strain evidence="1">HUAS MG31</strain>
    </source>
</reference>
<organism evidence="1">
    <name type="scientific">Kitasatospora camelliae</name>
    <dbReference type="NCBI Taxonomy" id="3156397"/>
    <lineage>
        <taxon>Bacteria</taxon>
        <taxon>Bacillati</taxon>
        <taxon>Actinomycetota</taxon>
        <taxon>Actinomycetes</taxon>
        <taxon>Kitasatosporales</taxon>
        <taxon>Streptomycetaceae</taxon>
        <taxon>Kitasatospora</taxon>
    </lineage>
</organism>
<protein>
    <recommendedName>
        <fullName evidence="2">HNH endonuclease</fullName>
    </recommendedName>
</protein>
<sequence length="151" mass="17067">MSWTPPDEALCAVCEETVAIRRDGRTAKHPAPYDPDAPIVGTITPDGVTWHTGCHGSNQQPSVRLEMSFARWLRAHHKRRDARDNPVTMLAQWVFKPCTHTKAKTVSELTWSTPEELRLIYMARQGDCNWIGEYIDRAEAEFEAYSAARAG</sequence>
<dbReference type="AlphaFoldDB" id="A0AAU8K6T0"/>
<accession>A0AAU8K6T0</accession>
<dbReference type="KEGG" id="kcm:ABWK59_30620"/>
<evidence type="ECO:0000313" key="1">
    <source>
        <dbReference type="EMBL" id="XCM82963.1"/>
    </source>
</evidence>
<proteinExistence type="predicted"/>
<evidence type="ECO:0008006" key="2">
    <source>
        <dbReference type="Google" id="ProtNLM"/>
    </source>
</evidence>
<gene>
    <name evidence="1" type="ORF">ABWK59_30620</name>
</gene>
<dbReference type="EMBL" id="CP159872">
    <property type="protein sequence ID" value="XCM82963.1"/>
    <property type="molecule type" value="Genomic_DNA"/>
</dbReference>
<name>A0AAU8K6T0_9ACTN</name>
<dbReference type="RefSeq" id="WP_354643898.1">
    <property type="nucleotide sequence ID" value="NZ_CP159872.1"/>
</dbReference>